<evidence type="ECO:0000313" key="3">
    <source>
        <dbReference type="Proteomes" id="UP000822688"/>
    </source>
</evidence>
<dbReference type="EMBL" id="CM026424">
    <property type="protein sequence ID" value="KAG0579391.1"/>
    <property type="molecule type" value="Genomic_DNA"/>
</dbReference>
<dbReference type="Proteomes" id="UP000822688">
    <property type="component" value="Chromosome 4"/>
</dbReference>
<proteinExistence type="predicted"/>
<feature type="transmembrane region" description="Helical" evidence="1">
    <location>
        <begin position="35"/>
        <end position="56"/>
    </location>
</feature>
<dbReference type="Pfam" id="PF05212">
    <property type="entry name" value="DUF707"/>
    <property type="match status" value="1"/>
</dbReference>
<keyword evidence="1" id="KW-1133">Transmembrane helix</keyword>
<keyword evidence="1" id="KW-0472">Membrane</keyword>
<dbReference type="PANTHER" id="PTHR31210:SF43">
    <property type="entry name" value="STORAGE PROTEIN-RELATED"/>
    <property type="match status" value="1"/>
</dbReference>
<keyword evidence="1" id="KW-0812">Transmembrane</keyword>
<gene>
    <name evidence="2" type="ORF">KC19_4G095200</name>
</gene>
<evidence type="ECO:0000313" key="2">
    <source>
        <dbReference type="EMBL" id="KAG0579391.1"/>
    </source>
</evidence>
<dbReference type="InterPro" id="IPR007877">
    <property type="entry name" value="DUF707"/>
</dbReference>
<comment type="caution">
    <text evidence="2">The sequence shown here is derived from an EMBL/GenBank/DDBJ whole genome shotgun (WGS) entry which is preliminary data.</text>
</comment>
<dbReference type="PANTHER" id="PTHR31210">
    <property type="entry name" value="OS06G0731900 PROTEIN"/>
    <property type="match status" value="1"/>
</dbReference>
<accession>A0A8T0I9G7</accession>
<dbReference type="OrthoDB" id="9985979at2759"/>
<protein>
    <submittedName>
        <fullName evidence="2">Uncharacterized protein</fullName>
    </submittedName>
</protein>
<dbReference type="AlphaFoldDB" id="A0A8T0I9G7"/>
<keyword evidence="3" id="KW-1185">Reference proteome</keyword>
<organism evidence="2 3">
    <name type="scientific">Ceratodon purpureus</name>
    <name type="common">Fire moss</name>
    <name type="synonym">Dicranum purpureum</name>
    <dbReference type="NCBI Taxonomy" id="3225"/>
    <lineage>
        <taxon>Eukaryota</taxon>
        <taxon>Viridiplantae</taxon>
        <taxon>Streptophyta</taxon>
        <taxon>Embryophyta</taxon>
        <taxon>Bryophyta</taxon>
        <taxon>Bryophytina</taxon>
        <taxon>Bryopsida</taxon>
        <taxon>Dicranidae</taxon>
        <taxon>Pseudoditrichales</taxon>
        <taxon>Ditrichaceae</taxon>
        <taxon>Ceratodon</taxon>
    </lineage>
</organism>
<reference evidence="2" key="1">
    <citation type="submission" date="2020-06" db="EMBL/GenBank/DDBJ databases">
        <title>WGS assembly of Ceratodon purpureus strain R40.</title>
        <authorList>
            <person name="Carey S.B."/>
            <person name="Jenkins J."/>
            <person name="Shu S."/>
            <person name="Lovell J.T."/>
            <person name="Sreedasyam A."/>
            <person name="Maumus F."/>
            <person name="Tiley G.P."/>
            <person name="Fernandez-Pozo N."/>
            <person name="Barry K."/>
            <person name="Chen C."/>
            <person name="Wang M."/>
            <person name="Lipzen A."/>
            <person name="Daum C."/>
            <person name="Saski C.A."/>
            <person name="Payton A.C."/>
            <person name="Mcbreen J.C."/>
            <person name="Conrad R.E."/>
            <person name="Kollar L.M."/>
            <person name="Olsson S."/>
            <person name="Huttunen S."/>
            <person name="Landis J.B."/>
            <person name="Wickett N.J."/>
            <person name="Johnson M.G."/>
            <person name="Rensing S.A."/>
            <person name="Grimwood J."/>
            <person name="Schmutz J."/>
            <person name="Mcdaniel S.F."/>
        </authorList>
    </citation>
    <scope>NUCLEOTIDE SEQUENCE</scope>
    <source>
        <strain evidence="2">R40</strain>
    </source>
</reference>
<evidence type="ECO:0000256" key="1">
    <source>
        <dbReference type="SAM" id="Phobius"/>
    </source>
</evidence>
<name>A0A8T0I9G7_CERPU</name>
<sequence>MMGFTPRRRSNIGVQAPEDAVSGFPRRRAETIKSLVPHLLGVVVGIFIGVTFMKFASPPSSASLREVFRGNNFEVLCPPVAPNEVASAKVSTDCSTLRPRGAEYLPRGIVVPLTDLYPRRLWGRPEEDLLIKPKYLLTLTVGLKQKDFVNQCVQKFSRDWQIVLFHYDGKVSEWDDLDWAKYAIRISTPKQAKWWYAKRFLHPDVVEAYDYIFIWDEDLDVEHFDAEKYMELVKKYGLEISQPGLEPDKGLTWEMTKRRGDSEVHKDTKEKEGWCSDPLLPPCAGFVEIMAPVFSRSAWRCVWHMIQNDLVHGWGLDMELQRCARPAHEKIGVVDAQWIRHRVVPSLNSSGAEDPSLPKWSSTTSVRDRCKYEWQEYGKRLKLADEQEKADKIGTGV</sequence>